<dbReference type="AlphaFoldDB" id="A0A9D4H8I2"/>
<evidence type="ECO:0000256" key="1">
    <source>
        <dbReference type="SAM" id="MobiDB-lite"/>
    </source>
</evidence>
<comment type="caution">
    <text evidence="2">The sequence shown here is derived from an EMBL/GenBank/DDBJ whole genome shotgun (WGS) entry which is preliminary data.</text>
</comment>
<name>A0A9D4H8I2_DREPO</name>
<evidence type="ECO:0000313" key="2">
    <source>
        <dbReference type="EMBL" id="KAH3830440.1"/>
    </source>
</evidence>
<proteinExistence type="predicted"/>
<keyword evidence="3" id="KW-1185">Reference proteome</keyword>
<dbReference type="Proteomes" id="UP000828390">
    <property type="component" value="Unassembled WGS sequence"/>
</dbReference>
<gene>
    <name evidence="2" type="ORF">DPMN_103684</name>
</gene>
<reference evidence="2" key="2">
    <citation type="submission" date="2020-11" db="EMBL/GenBank/DDBJ databases">
        <authorList>
            <person name="McCartney M.A."/>
            <person name="Auch B."/>
            <person name="Kono T."/>
            <person name="Mallez S."/>
            <person name="Becker A."/>
            <person name="Gohl D.M."/>
            <person name="Silverstein K.A.T."/>
            <person name="Koren S."/>
            <person name="Bechman K.B."/>
            <person name="Herman A."/>
            <person name="Abrahante J.E."/>
            <person name="Garbe J."/>
        </authorList>
    </citation>
    <scope>NUCLEOTIDE SEQUENCE</scope>
    <source>
        <strain evidence="2">Duluth1</strain>
        <tissue evidence="2">Whole animal</tissue>
    </source>
</reference>
<evidence type="ECO:0000313" key="3">
    <source>
        <dbReference type="Proteomes" id="UP000828390"/>
    </source>
</evidence>
<protein>
    <submittedName>
        <fullName evidence="2">Uncharacterized protein</fullName>
    </submittedName>
</protein>
<sequence length="116" mass="13414">MPILNKSINMKIAPPPGHVFKPTRSIFELVRDIIATHCLTKFHEDETINVASRVLKRKKVPPPRTTVLNKLHEDWTIYVASRVLTRQMLTSHNTQRTPDKRRSHNLNISTLCSDNH</sequence>
<dbReference type="EMBL" id="JAIWYP010000004">
    <property type="protein sequence ID" value="KAH3830440.1"/>
    <property type="molecule type" value="Genomic_DNA"/>
</dbReference>
<reference evidence="2" key="1">
    <citation type="journal article" date="2019" name="bioRxiv">
        <title>The Genome of the Zebra Mussel, Dreissena polymorpha: A Resource for Invasive Species Research.</title>
        <authorList>
            <person name="McCartney M.A."/>
            <person name="Auch B."/>
            <person name="Kono T."/>
            <person name="Mallez S."/>
            <person name="Zhang Y."/>
            <person name="Obille A."/>
            <person name="Becker A."/>
            <person name="Abrahante J.E."/>
            <person name="Garbe J."/>
            <person name="Badalamenti J.P."/>
            <person name="Herman A."/>
            <person name="Mangelson H."/>
            <person name="Liachko I."/>
            <person name="Sullivan S."/>
            <person name="Sone E.D."/>
            <person name="Koren S."/>
            <person name="Silverstein K.A.T."/>
            <person name="Beckman K.B."/>
            <person name="Gohl D.M."/>
        </authorList>
    </citation>
    <scope>NUCLEOTIDE SEQUENCE</scope>
    <source>
        <strain evidence="2">Duluth1</strain>
        <tissue evidence="2">Whole animal</tissue>
    </source>
</reference>
<organism evidence="2 3">
    <name type="scientific">Dreissena polymorpha</name>
    <name type="common">Zebra mussel</name>
    <name type="synonym">Mytilus polymorpha</name>
    <dbReference type="NCBI Taxonomy" id="45954"/>
    <lineage>
        <taxon>Eukaryota</taxon>
        <taxon>Metazoa</taxon>
        <taxon>Spiralia</taxon>
        <taxon>Lophotrochozoa</taxon>
        <taxon>Mollusca</taxon>
        <taxon>Bivalvia</taxon>
        <taxon>Autobranchia</taxon>
        <taxon>Heteroconchia</taxon>
        <taxon>Euheterodonta</taxon>
        <taxon>Imparidentia</taxon>
        <taxon>Neoheterodontei</taxon>
        <taxon>Myida</taxon>
        <taxon>Dreissenoidea</taxon>
        <taxon>Dreissenidae</taxon>
        <taxon>Dreissena</taxon>
    </lineage>
</organism>
<feature type="region of interest" description="Disordered" evidence="1">
    <location>
        <begin position="90"/>
        <end position="116"/>
    </location>
</feature>
<feature type="compositionally biased region" description="Polar residues" evidence="1">
    <location>
        <begin position="105"/>
        <end position="116"/>
    </location>
</feature>
<accession>A0A9D4H8I2</accession>